<dbReference type="AlphaFoldDB" id="A0A3A8H9N3"/>
<dbReference type="Proteomes" id="UP000268094">
    <property type="component" value="Unassembled WGS sequence"/>
</dbReference>
<feature type="region of interest" description="Disordered" evidence="1">
    <location>
        <begin position="1"/>
        <end position="77"/>
    </location>
</feature>
<dbReference type="EMBL" id="RAVZ01000628">
    <property type="protein sequence ID" value="RKG67857.1"/>
    <property type="molecule type" value="Genomic_DNA"/>
</dbReference>
<protein>
    <submittedName>
        <fullName evidence="2">Uncharacterized protein</fullName>
    </submittedName>
</protein>
<evidence type="ECO:0000313" key="3">
    <source>
        <dbReference type="Proteomes" id="UP000268094"/>
    </source>
</evidence>
<dbReference type="OrthoDB" id="5520590at2"/>
<name>A0A3A8H9N3_9BACT</name>
<reference evidence="3" key="1">
    <citation type="submission" date="2018-09" db="EMBL/GenBank/DDBJ databases">
        <authorList>
            <person name="Livingstone P.G."/>
            <person name="Whitworth D.E."/>
        </authorList>
    </citation>
    <scope>NUCLEOTIDE SEQUENCE [LARGE SCALE GENOMIC DNA]</scope>
    <source>
        <strain evidence="3">CA054A</strain>
    </source>
</reference>
<gene>
    <name evidence="2" type="ORF">D7V88_40915</name>
</gene>
<dbReference type="RefSeq" id="WP_120545883.1">
    <property type="nucleotide sequence ID" value="NZ_RAVZ01000628.1"/>
</dbReference>
<accession>A0A3A8H9N3</accession>
<organism evidence="2 3">
    <name type="scientific">Corallococcus terminator</name>
    <dbReference type="NCBI Taxonomy" id="2316733"/>
    <lineage>
        <taxon>Bacteria</taxon>
        <taxon>Pseudomonadati</taxon>
        <taxon>Myxococcota</taxon>
        <taxon>Myxococcia</taxon>
        <taxon>Myxococcales</taxon>
        <taxon>Cystobacterineae</taxon>
        <taxon>Myxococcaceae</taxon>
        <taxon>Corallococcus</taxon>
    </lineage>
</organism>
<keyword evidence="3" id="KW-1185">Reference proteome</keyword>
<feature type="compositionally biased region" description="Low complexity" evidence="1">
    <location>
        <begin position="8"/>
        <end position="21"/>
    </location>
</feature>
<comment type="caution">
    <text evidence="2">The sequence shown here is derived from an EMBL/GenBank/DDBJ whole genome shotgun (WGS) entry which is preliminary data.</text>
</comment>
<evidence type="ECO:0000313" key="2">
    <source>
        <dbReference type="EMBL" id="RKG67857.1"/>
    </source>
</evidence>
<sequence>MSVDPYRRVGSSRPVGRVLGGQDRFEKESLEGPAEGPLAMDRRQRMAGGPLPVNGESPFAAKLRKLGASNPEGGKEG</sequence>
<evidence type="ECO:0000256" key="1">
    <source>
        <dbReference type="SAM" id="MobiDB-lite"/>
    </source>
</evidence>
<proteinExistence type="predicted"/>